<evidence type="ECO:0000256" key="5">
    <source>
        <dbReference type="ARBA" id="ARBA00022723"/>
    </source>
</evidence>
<dbReference type="OrthoDB" id="9810648at2"/>
<keyword evidence="6" id="KW-0227">DNA damage</keyword>
<evidence type="ECO:0000256" key="8">
    <source>
        <dbReference type="ARBA" id="ARBA00022842"/>
    </source>
</evidence>
<keyword evidence="9" id="KW-0234">DNA repair</keyword>
<dbReference type="EC" id="3.6.1.55" evidence="12"/>
<evidence type="ECO:0000256" key="9">
    <source>
        <dbReference type="ARBA" id="ARBA00023204"/>
    </source>
</evidence>
<evidence type="ECO:0000256" key="17">
    <source>
        <dbReference type="PIRSR" id="PIRSR603561-1"/>
    </source>
</evidence>
<evidence type="ECO:0000256" key="1">
    <source>
        <dbReference type="ARBA" id="ARBA00001946"/>
    </source>
</evidence>
<dbReference type="GO" id="GO:0046872">
    <property type="term" value="F:metal ion binding"/>
    <property type="evidence" value="ECO:0007669"/>
    <property type="project" value="UniProtKB-KW"/>
</dbReference>
<feature type="domain" description="Nudix hydrolase" evidence="19">
    <location>
        <begin position="1"/>
        <end position="127"/>
    </location>
</feature>
<comment type="catalytic activity">
    <reaction evidence="10">
        <text>8-oxo-dGTP + H2O = 8-oxo-dGMP + diphosphate + H(+)</text>
        <dbReference type="Rhea" id="RHEA:31575"/>
        <dbReference type="ChEBI" id="CHEBI:15377"/>
        <dbReference type="ChEBI" id="CHEBI:15378"/>
        <dbReference type="ChEBI" id="CHEBI:33019"/>
        <dbReference type="ChEBI" id="CHEBI:63224"/>
        <dbReference type="ChEBI" id="CHEBI:77896"/>
        <dbReference type="EC" id="3.6.1.55"/>
    </reaction>
</comment>
<dbReference type="InterPro" id="IPR020476">
    <property type="entry name" value="Nudix_hydrolase"/>
</dbReference>
<keyword evidence="7" id="KW-0378">Hydrolase</keyword>
<evidence type="ECO:0000256" key="6">
    <source>
        <dbReference type="ARBA" id="ARBA00022763"/>
    </source>
</evidence>
<dbReference type="InterPro" id="IPR003561">
    <property type="entry name" value="Mutator_MutT"/>
</dbReference>
<accession>A0A0W1A747</accession>
<dbReference type="Proteomes" id="UP000054662">
    <property type="component" value="Unassembled WGS sequence"/>
</dbReference>
<dbReference type="PANTHER" id="PTHR47707">
    <property type="entry name" value="8-OXO-DGTP DIPHOSPHATASE"/>
    <property type="match status" value="1"/>
</dbReference>
<evidence type="ECO:0000256" key="2">
    <source>
        <dbReference type="ARBA" id="ARBA00005582"/>
    </source>
</evidence>
<dbReference type="GO" id="GO:0035539">
    <property type="term" value="F:8-oxo-7,8-dihydrodeoxyguanosine triphosphate pyrophosphatase activity"/>
    <property type="evidence" value="ECO:0007669"/>
    <property type="project" value="UniProtKB-EC"/>
</dbReference>
<keyword evidence="4" id="KW-0235">DNA replication</keyword>
<reference evidence="20 21" key="1">
    <citation type="submission" date="2015-11" db="EMBL/GenBank/DDBJ databases">
        <title>Genomic analysis of 38 Legionella species identifies large and diverse effector repertoires.</title>
        <authorList>
            <person name="Burstein D."/>
            <person name="Amaro F."/>
            <person name="Zusman T."/>
            <person name="Lifshitz Z."/>
            <person name="Cohen O."/>
            <person name="Gilbert J.A."/>
            <person name="Pupko T."/>
            <person name="Shuman H.A."/>
            <person name="Segal G."/>
        </authorList>
    </citation>
    <scope>NUCLEOTIDE SEQUENCE [LARGE SCALE GENOMIC DNA]</scope>
    <source>
        <strain evidence="20 21">ATCC 49508</strain>
    </source>
</reference>
<dbReference type="PATRIC" id="fig|45076.6.peg.2291"/>
<keyword evidence="21" id="KW-1185">Reference proteome</keyword>
<evidence type="ECO:0000256" key="7">
    <source>
        <dbReference type="ARBA" id="ARBA00022801"/>
    </source>
</evidence>
<dbReference type="RefSeq" id="WP_058493854.1">
    <property type="nucleotide sequence ID" value="NZ_CBCRUR010000022.1"/>
</dbReference>
<keyword evidence="8 18" id="KW-0460">Magnesium</keyword>
<dbReference type="InterPro" id="IPR047127">
    <property type="entry name" value="MutT-like"/>
</dbReference>
<dbReference type="GO" id="GO:0008413">
    <property type="term" value="F:8-oxo-7,8-dihydroguanosine triphosphate pyrophosphatase activity"/>
    <property type="evidence" value="ECO:0007669"/>
    <property type="project" value="InterPro"/>
</dbReference>
<dbReference type="InterPro" id="IPR000086">
    <property type="entry name" value="NUDIX_hydrolase_dom"/>
</dbReference>
<dbReference type="PROSITE" id="PS00893">
    <property type="entry name" value="NUDIX_BOX"/>
    <property type="match status" value="1"/>
</dbReference>
<evidence type="ECO:0000313" key="20">
    <source>
        <dbReference type="EMBL" id="KTD76867.1"/>
    </source>
</evidence>
<evidence type="ECO:0000259" key="19">
    <source>
        <dbReference type="PROSITE" id="PS51462"/>
    </source>
</evidence>
<name>A0A0W1A747_9GAMM</name>
<dbReference type="CDD" id="cd03425">
    <property type="entry name" value="NUDIX_MutT_NudA_like"/>
    <property type="match status" value="1"/>
</dbReference>
<dbReference type="AlphaFoldDB" id="A0A0W1A747"/>
<feature type="binding site" evidence="17">
    <location>
        <position position="20"/>
    </location>
    <ligand>
        <name>8-oxo-dGTP</name>
        <dbReference type="ChEBI" id="CHEBI:77896"/>
    </ligand>
</feature>
<dbReference type="FunFam" id="3.90.79.10:FF:000014">
    <property type="entry name" value="8-oxo-dGTP diphosphatase MutT"/>
    <property type="match status" value="1"/>
</dbReference>
<feature type="binding site" evidence="17">
    <location>
        <begin position="31"/>
        <end position="34"/>
    </location>
    <ligand>
        <name>8-oxo-dGTP</name>
        <dbReference type="ChEBI" id="CHEBI:77896"/>
    </ligand>
</feature>
<evidence type="ECO:0000256" key="11">
    <source>
        <dbReference type="ARBA" id="ARBA00036904"/>
    </source>
</evidence>
<comment type="cofactor">
    <cofactor evidence="1 18">
        <name>Mg(2+)</name>
        <dbReference type="ChEBI" id="CHEBI:18420"/>
    </cofactor>
</comment>
<dbReference type="GO" id="GO:0044715">
    <property type="term" value="F:8-oxo-dGDP phosphatase activity"/>
    <property type="evidence" value="ECO:0007669"/>
    <property type="project" value="TreeGrafter"/>
</dbReference>
<dbReference type="GO" id="GO:0006260">
    <property type="term" value="P:DNA replication"/>
    <property type="evidence" value="ECO:0007669"/>
    <property type="project" value="UniProtKB-KW"/>
</dbReference>
<evidence type="ECO:0000256" key="13">
    <source>
        <dbReference type="ARBA" id="ARBA00040794"/>
    </source>
</evidence>
<dbReference type="GO" id="GO:0044716">
    <property type="term" value="F:8-oxo-GDP phosphatase activity"/>
    <property type="evidence" value="ECO:0007669"/>
    <property type="project" value="TreeGrafter"/>
</dbReference>
<evidence type="ECO:0000256" key="10">
    <source>
        <dbReference type="ARBA" id="ARBA00035861"/>
    </source>
</evidence>
<comment type="caution">
    <text evidence="20">The sequence shown here is derived from an EMBL/GenBank/DDBJ whole genome shotgun (WGS) entry which is preliminary data.</text>
</comment>
<dbReference type="GO" id="GO:0006281">
    <property type="term" value="P:DNA repair"/>
    <property type="evidence" value="ECO:0007669"/>
    <property type="project" value="UniProtKB-KW"/>
</dbReference>
<dbReference type="SUPFAM" id="SSF55811">
    <property type="entry name" value="Nudix"/>
    <property type="match status" value="1"/>
</dbReference>
<protein>
    <recommendedName>
        <fullName evidence="13">8-oxo-dGTP diphosphatase</fullName>
        <ecNumber evidence="12">3.6.1.55</ecNumber>
    </recommendedName>
    <alternativeName>
        <fullName evidence="16">7,8-dihydro-8-oxoguanine-triphosphatase</fullName>
    </alternativeName>
    <alternativeName>
        <fullName evidence="15">Mutator protein MutT</fullName>
    </alternativeName>
    <alternativeName>
        <fullName evidence="14">dGTP pyrophosphohydrolase</fullName>
    </alternativeName>
</protein>
<evidence type="ECO:0000256" key="15">
    <source>
        <dbReference type="ARBA" id="ARBA00041979"/>
    </source>
</evidence>
<comment type="catalytic activity">
    <reaction evidence="11">
        <text>8-oxo-GTP + H2O = 8-oxo-GMP + diphosphate + H(+)</text>
        <dbReference type="Rhea" id="RHEA:67616"/>
        <dbReference type="ChEBI" id="CHEBI:15377"/>
        <dbReference type="ChEBI" id="CHEBI:15378"/>
        <dbReference type="ChEBI" id="CHEBI:33019"/>
        <dbReference type="ChEBI" id="CHEBI:143553"/>
        <dbReference type="ChEBI" id="CHEBI:145694"/>
    </reaction>
</comment>
<organism evidence="20 21">
    <name type="scientific">Legionella worsleiensis</name>
    <dbReference type="NCBI Taxonomy" id="45076"/>
    <lineage>
        <taxon>Bacteria</taxon>
        <taxon>Pseudomonadati</taxon>
        <taxon>Pseudomonadota</taxon>
        <taxon>Gammaproteobacteria</taxon>
        <taxon>Legionellales</taxon>
        <taxon>Legionellaceae</taxon>
        <taxon>Legionella</taxon>
    </lineage>
</organism>
<dbReference type="EMBL" id="LNZC01000027">
    <property type="protein sequence ID" value="KTD76867.1"/>
    <property type="molecule type" value="Genomic_DNA"/>
</dbReference>
<dbReference type="PRINTS" id="PR00502">
    <property type="entry name" value="NUDIXFAMILY"/>
</dbReference>
<dbReference type="PROSITE" id="PS51462">
    <property type="entry name" value="NUDIX"/>
    <property type="match status" value="1"/>
</dbReference>
<evidence type="ECO:0000256" key="16">
    <source>
        <dbReference type="ARBA" id="ARBA00042798"/>
    </source>
</evidence>
<feature type="binding site" evidence="17">
    <location>
        <position position="117"/>
    </location>
    <ligand>
        <name>8-oxo-dGTP</name>
        <dbReference type="ChEBI" id="CHEBI:77896"/>
    </ligand>
</feature>
<evidence type="ECO:0000256" key="14">
    <source>
        <dbReference type="ARBA" id="ARBA00041592"/>
    </source>
</evidence>
<dbReference type="PANTHER" id="PTHR47707:SF1">
    <property type="entry name" value="NUDIX HYDROLASE FAMILY PROTEIN"/>
    <property type="match status" value="1"/>
</dbReference>
<dbReference type="STRING" id="45076.Lwor_2092"/>
<evidence type="ECO:0000256" key="12">
    <source>
        <dbReference type="ARBA" id="ARBA00038905"/>
    </source>
</evidence>
<evidence type="ECO:0000313" key="21">
    <source>
        <dbReference type="Proteomes" id="UP000054662"/>
    </source>
</evidence>
<dbReference type="NCBIfam" id="TIGR00586">
    <property type="entry name" value="mutt"/>
    <property type="match status" value="1"/>
</dbReference>
<comment type="similarity">
    <text evidence="2">Belongs to the Nudix hydrolase family.</text>
</comment>
<dbReference type="InterPro" id="IPR020084">
    <property type="entry name" value="NUDIX_hydrolase_CS"/>
</dbReference>
<evidence type="ECO:0000256" key="4">
    <source>
        <dbReference type="ARBA" id="ARBA00022705"/>
    </source>
</evidence>
<sequence>MKVAVAVITDREQRVLITQRSLHVPHGGCWEFPGGKIEPDESPQQALVREIKEELGITVVDSVFLGEVTHQYPNQMIHLIIFHVSRFTGEPFCKEGQLNMKWVHKDKLSDEDFPQANRDIINMIQQTSQHALN</sequence>
<dbReference type="Gene3D" id="3.90.79.10">
    <property type="entry name" value="Nucleoside Triphosphate Pyrophosphohydrolase"/>
    <property type="match status" value="1"/>
</dbReference>
<keyword evidence="5 18" id="KW-0479">Metal-binding</keyword>
<evidence type="ECO:0000256" key="3">
    <source>
        <dbReference type="ARBA" id="ARBA00022457"/>
    </source>
</evidence>
<gene>
    <name evidence="20" type="primary">mutT_2</name>
    <name evidence="20" type="ORF">Lwor_2092</name>
</gene>
<proteinExistence type="inferred from homology"/>
<evidence type="ECO:0000256" key="18">
    <source>
        <dbReference type="PIRSR" id="PIRSR603561-2"/>
    </source>
</evidence>
<dbReference type="InterPro" id="IPR015797">
    <property type="entry name" value="NUDIX_hydrolase-like_dom_sf"/>
</dbReference>
<feature type="binding site" evidence="18">
    <location>
        <position position="54"/>
    </location>
    <ligand>
        <name>Mg(2+)</name>
        <dbReference type="ChEBI" id="CHEBI:18420"/>
    </ligand>
</feature>
<dbReference type="Pfam" id="PF14815">
    <property type="entry name" value="NUDIX_4"/>
    <property type="match status" value="1"/>
</dbReference>
<keyword evidence="3" id="KW-0515">Mutator protein</keyword>
<feature type="binding site" evidence="18">
    <location>
        <position position="34"/>
    </location>
    <ligand>
        <name>Mg(2+)</name>
        <dbReference type="ChEBI" id="CHEBI:18420"/>
    </ligand>
</feature>
<dbReference type="InterPro" id="IPR029119">
    <property type="entry name" value="MutY_C"/>
</dbReference>